<comment type="caution">
    <text evidence="2">The sequence shown here is derived from an EMBL/GenBank/DDBJ whole genome shotgun (WGS) entry which is preliminary data.</text>
</comment>
<reference evidence="2 3" key="1">
    <citation type="submission" date="2024-11" db="EMBL/GenBank/DDBJ databases">
        <title>Chromosome-level genome assembly of the freshwater bivalve Anodonta woodiana.</title>
        <authorList>
            <person name="Chen X."/>
        </authorList>
    </citation>
    <scope>NUCLEOTIDE SEQUENCE [LARGE SCALE GENOMIC DNA]</scope>
    <source>
        <strain evidence="2">MN2024</strain>
        <tissue evidence="2">Gills</tissue>
    </source>
</reference>
<organism evidence="2 3">
    <name type="scientific">Sinanodonta woodiana</name>
    <name type="common">Chinese pond mussel</name>
    <name type="synonym">Anodonta woodiana</name>
    <dbReference type="NCBI Taxonomy" id="1069815"/>
    <lineage>
        <taxon>Eukaryota</taxon>
        <taxon>Metazoa</taxon>
        <taxon>Spiralia</taxon>
        <taxon>Lophotrochozoa</taxon>
        <taxon>Mollusca</taxon>
        <taxon>Bivalvia</taxon>
        <taxon>Autobranchia</taxon>
        <taxon>Heteroconchia</taxon>
        <taxon>Palaeoheterodonta</taxon>
        <taxon>Unionida</taxon>
        <taxon>Unionoidea</taxon>
        <taxon>Unionidae</taxon>
        <taxon>Unioninae</taxon>
        <taxon>Sinanodonta</taxon>
    </lineage>
</organism>
<proteinExistence type="predicted"/>
<keyword evidence="3" id="KW-1185">Reference proteome</keyword>
<dbReference type="EMBL" id="JBJQND010000008">
    <property type="protein sequence ID" value="KAL3868930.1"/>
    <property type="molecule type" value="Genomic_DNA"/>
</dbReference>
<feature type="compositionally biased region" description="Low complexity" evidence="1">
    <location>
        <begin position="154"/>
        <end position="173"/>
    </location>
</feature>
<evidence type="ECO:0000313" key="2">
    <source>
        <dbReference type="EMBL" id="KAL3868930.1"/>
    </source>
</evidence>
<evidence type="ECO:0000313" key="3">
    <source>
        <dbReference type="Proteomes" id="UP001634394"/>
    </source>
</evidence>
<sequence>MNRQYILKGPDCYFTRKLDLLRVLRESCFIFSDLSRSWIFNDKVIIRKIVEQSAIDSSFYQEMLPYTTHSNLMSCNSDLSDSDCDSVKARRVRFSEDFSVDSSRERTKESPMIWRKKTGKLSSINRGNIPTGSEVFQRALKDMTCVDDGAETCPLKSKPSTPKSILKKPPSSS</sequence>
<accession>A0ABD3W8P3</accession>
<evidence type="ECO:0000256" key="1">
    <source>
        <dbReference type="SAM" id="MobiDB-lite"/>
    </source>
</evidence>
<dbReference type="AlphaFoldDB" id="A0ABD3W8P3"/>
<protein>
    <submittedName>
        <fullName evidence="2">Uncharacterized protein</fullName>
    </submittedName>
</protein>
<feature type="region of interest" description="Disordered" evidence="1">
    <location>
        <begin position="151"/>
        <end position="173"/>
    </location>
</feature>
<name>A0ABD3W8P3_SINWO</name>
<dbReference type="Proteomes" id="UP001634394">
    <property type="component" value="Unassembled WGS sequence"/>
</dbReference>
<gene>
    <name evidence="2" type="ORF">ACJMK2_041682</name>
</gene>